<organism evidence="1 2">
    <name type="scientific">Electrophorus voltai</name>
    <dbReference type="NCBI Taxonomy" id="2609070"/>
    <lineage>
        <taxon>Eukaryota</taxon>
        <taxon>Metazoa</taxon>
        <taxon>Chordata</taxon>
        <taxon>Craniata</taxon>
        <taxon>Vertebrata</taxon>
        <taxon>Euteleostomi</taxon>
        <taxon>Actinopterygii</taxon>
        <taxon>Neopterygii</taxon>
        <taxon>Teleostei</taxon>
        <taxon>Ostariophysi</taxon>
        <taxon>Gymnotiformes</taxon>
        <taxon>Gymnotoidei</taxon>
        <taxon>Gymnotidae</taxon>
        <taxon>Electrophorus</taxon>
    </lineage>
</organism>
<keyword evidence="2" id="KW-1185">Reference proteome</keyword>
<accession>A0AAD8Z7L3</accession>
<dbReference type="Proteomes" id="UP001239994">
    <property type="component" value="Unassembled WGS sequence"/>
</dbReference>
<evidence type="ECO:0000313" key="2">
    <source>
        <dbReference type="Proteomes" id="UP001239994"/>
    </source>
</evidence>
<reference evidence="1" key="1">
    <citation type="submission" date="2023-03" db="EMBL/GenBank/DDBJ databases">
        <title>Electrophorus voltai genome.</title>
        <authorList>
            <person name="Bian C."/>
        </authorList>
    </citation>
    <scope>NUCLEOTIDE SEQUENCE</scope>
    <source>
        <strain evidence="1">CB-2022</strain>
        <tissue evidence="1">Muscle</tissue>
    </source>
</reference>
<dbReference type="AlphaFoldDB" id="A0AAD8Z7L3"/>
<evidence type="ECO:0000313" key="1">
    <source>
        <dbReference type="EMBL" id="KAK1793029.1"/>
    </source>
</evidence>
<protein>
    <submittedName>
        <fullName evidence="1">Uncharacterized protein</fullName>
    </submittedName>
</protein>
<name>A0AAD8Z7L3_9TELE</name>
<proteinExistence type="predicted"/>
<comment type="caution">
    <text evidence="1">The sequence shown here is derived from an EMBL/GenBank/DDBJ whole genome shotgun (WGS) entry which is preliminary data.</text>
</comment>
<gene>
    <name evidence="1" type="ORF">P4O66_001609</name>
</gene>
<dbReference type="EMBL" id="JAROKS010000018">
    <property type="protein sequence ID" value="KAK1793029.1"/>
    <property type="molecule type" value="Genomic_DNA"/>
</dbReference>
<sequence>MTAHYLKLNPSKTELLFIPDSSFVTYEGFDPFFCRKLPRIGKEGSNEMKNADPSVPTFPTLLIHKTDEGPIDRSLHASVDLLSTGSDLGLISFSE</sequence>